<comment type="caution">
    <text evidence="1">The sequence shown here is derived from an EMBL/GenBank/DDBJ whole genome shotgun (WGS) entry which is preliminary data.</text>
</comment>
<keyword evidence="2" id="KW-1185">Reference proteome</keyword>
<accession>A0AAV4C5C4</accession>
<evidence type="ECO:0000313" key="1">
    <source>
        <dbReference type="EMBL" id="GFO27910.1"/>
    </source>
</evidence>
<organism evidence="1 2">
    <name type="scientific">Plakobranchus ocellatus</name>
    <dbReference type="NCBI Taxonomy" id="259542"/>
    <lineage>
        <taxon>Eukaryota</taxon>
        <taxon>Metazoa</taxon>
        <taxon>Spiralia</taxon>
        <taxon>Lophotrochozoa</taxon>
        <taxon>Mollusca</taxon>
        <taxon>Gastropoda</taxon>
        <taxon>Heterobranchia</taxon>
        <taxon>Euthyneura</taxon>
        <taxon>Panpulmonata</taxon>
        <taxon>Sacoglossa</taxon>
        <taxon>Placobranchoidea</taxon>
        <taxon>Plakobranchidae</taxon>
        <taxon>Plakobranchus</taxon>
    </lineage>
</organism>
<gene>
    <name evidence="1" type="ORF">PoB_005441500</name>
</gene>
<sequence length="183" mass="20922">MKGKRKHRFYPSPREFRTALHQTIVDTMFVQIKSQNCKEDIAAFLFSLDQVPSVGDNISEDSRLRRDVPKSLRPLMSVPPKSIDMTLEEENVMIAIARVQENISPFLQRIWFNAADMNGSIQPTAHIFRANQFNACAHEGLKAPLFVLFSTCTDLKNSFRIFRAQNIHSEGIRAFIVAAYVHL</sequence>
<dbReference type="Proteomes" id="UP000735302">
    <property type="component" value="Unassembled WGS sequence"/>
</dbReference>
<protein>
    <submittedName>
        <fullName evidence="1">Uncharacterized protein</fullName>
    </submittedName>
</protein>
<reference evidence="1 2" key="1">
    <citation type="journal article" date="2021" name="Elife">
        <title>Chloroplast acquisition without the gene transfer in kleptoplastic sea slugs, Plakobranchus ocellatus.</title>
        <authorList>
            <person name="Maeda T."/>
            <person name="Takahashi S."/>
            <person name="Yoshida T."/>
            <person name="Shimamura S."/>
            <person name="Takaki Y."/>
            <person name="Nagai Y."/>
            <person name="Toyoda A."/>
            <person name="Suzuki Y."/>
            <person name="Arimoto A."/>
            <person name="Ishii H."/>
            <person name="Satoh N."/>
            <person name="Nishiyama T."/>
            <person name="Hasebe M."/>
            <person name="Maruyama T."/>
            <person name="Minagawa J."/>
            <person name="Obokata J."/>
            <person name="Shigenobu S."/>
        </authorList>
    </citation>
    <scope>NUCLEOTIDE SEQUENCE [LARGE SCALE GENOMIC DNA]</scope>
</reference>
<dbReference type="EMBL" id="BLXT01005980">
    <property type="protein sequence ID" value="GFO27910.1"/>
    <property type="molecule type" value="Genomic_DNA"/>
</dbReference>
<dbReference type="AlphaFoldDB" id="A0AAV4C5C4"/>
<proteinExistence type="predicted"/>
<name>A0AAV4C5C4_9GAST</name>
<evidence type="ECO:0000313" key="2">
    <source>
        <dbReference type="Proteomes" id="UP000735302"/>
    </source>
</evidence>